<evidence type="ECO:0000313" key="2">
    <source>
        <dbReference type="Proteomes" id="UP000197003"/>
    </source>
</evidence>
<gene>
    <name evidence="1" type="ORF">B9G79_11565</name>
</gene>
<reference evidence="1 2" key="1">
    <citation type="submission" date="2017-04" db="EMBL/GenBank/DDBJ databases">
        <title>Whole genome sequence of Bdellovibrio bacteriovorus strain SSB218315.</title>
        <authorList>
            <person name="Oyedara O."/>
            <person name="Rodriguez-Perez M.A."/>
        </authorList>
    </citation>
    <scope>NUCLEOTIDE SEQUENCE [LARGE SCALE GENOMIC DNA]</scope>
    <source>
        <strain evidence="1 2">SSB218315</strain>
    </source>
</reference>
<organism evidence="1 2">
    <name type="scientific">Bdellovibrio bacteriovorus</name>
    <dbReference type="NCBI Taxonomy" id="959"/>
    <lineage>
        <taxon>Bacteria</taxon>
        <taxon>Pseudomonadati</taxon>
        <taxon>Bdellovibrionota</taxon>
        <taxon>Bdellovibrionia</taxon>
        <taxon>Bdellovibrionales</taxon>
        <taxon>Pseudobdellovibrionaceae</taxon>
        <taxon>Bdellovibrio</taxon>
    </lineage>
</organism>
<dbReference type="EMBL" id="CP020946">
    <property type="protein sequence ID" value="ASD64157.1"/>
    <property type="molecule type" value="Genomic_DNA"/>
</dbReference>
<dbReference type="RefSeq" id="WP_088565638.1">
    <property type="nucleotide sequence ID" value="NZ_CP020946.1"/>
</dbReference>
<evidence type="ECO:0000313" key="1">
    <source>
        <dbReference type="EMBL" id="ASD64157.1"/>
    </source>
</evidence>
<name>A0A1Z3N9N3_BDEBC</name>
<dbReference type="Proteomes" id="UP000197003">
    <property type="component" value="Chromosome"/>
</dbReference>
<proteinExistence type="predicted"/>
<dbReference type="OrthoDB" id="5295775at2"/>
<protein>
    <submittedName>
        <fullName evidence="1">Uncharacterized protein</fullName>
    </submittedName>
</protein>
<dbReference type="AlphaFoldDB" id="A0A1Z3N9N3"/>
<sequence length="89" mass="10355">MSLEKYFKDIIARVEASEDITNAGTDAEGFYKPIRTILLRHLNLLKDLHAKPLAKKMCRQSWDYVTEHVPPEWLIAGDAERDQLKKMLE</sequence>
<accession>A0A1Z3N9N3</accession>